<comment type="subcellular location">
    <subcellularLocation>
        <location evidence="1">Cell envelope</location>
    </subcellularLocation>
</comment>
<keyword evidence="3" id="KW-0813">Transport</keyword>
<proteinExistence type="inferred from homology"/>
<evidence type="ECO:0000256" key="2">
    <source>
        <dbReference type="ARBA" id="ARBA00008814"/>
    </source>
</evidence>
<protein>
    <submittedName>
        <fullName evidence="8">Iron ABC transporter substrate-binding protein</fullName>
    </submittedName>
</protein>
<feature type="region of interest" description="Disordered" evidence="5">
    <location>
        <begin position="23"/>
        <end position="66"/>
    </location>
</feature>
<dbReference type="AlphaFoldDB" id="A0A2K4FDH6"/>
<evidence type="ECO:0000313" key="9">
    <source>
        <dbReference type="Proteomes" id="UP000242712"/>
    </source>
</evidence>
<dbReference type="OrthoDB" id="63946at2"/>
<reference evidence="8 9" key="1">
    <citation type="submission" date="2017-08" db="EMBL/GenBank/DDBJ databases">
        <title>Draft genome sequences of 64 type strains of genus Staph aureus.</title>
        <authorList>
            <person name="Cole K."/>
            <person name="Golubchik T."/>
            <person name="Russell J."/>
            <person name="Foster D."/>
            <person name="Llewelyn M."/>
            <person name="Wilson D."/>
            <person name="Crook D."/>
            <person name="Paul J."/>
        </authorList>
    </citation>
    <scope>NUCLEOTIDE SEQUENCE [LARGE SCALE GENOMIC DNA]</scope>
    <source>
        <strain evidence="8 9">DSM 29875</strain>
    </source>
</reference>
<comment type="similarity">
    <text evidence="2">Belongs to the bacterial solute-binding protein 8 family.</text>
</comment>
<dbReference type="InterPro" id="IPR051313">
    <property type="entry name" value="Bact_iron-sidero_bind"/>
</dbReference>
<name>A0A2K4FDH6_9STAP</name>
<dbReference type="PANTHER" id="PTHR30532">
    <property type="entry name" value="IRON III DICITRATE-BINDING PERIPLASMIC PROTEIN"/>
    <property type="match status" value="1"/>
</dbReference>
<dbReference type="PROSITE" id="PS50983">
    <property type="entry name" value="FE_B12_PBP"/>
    <property type="match status" value="1"/>
</dbReference>
<dbReference type="EMBL" id="PPPX01000001">
    <property type="protein sequence ID" value="POA09410.1"/>
    <property type="molecule type" value="Genomic_DNA"/>
</dbReference>
<gene>
    <name evidence="8" type="ORF">CD039_01220</name>
</gene>
<dbReference type="Pfam" id="PF01497">
    <property type="entry name" value="Peripla_BP_2"/>
    <property type="match status" value="1"/>
</dbReference>
<feature type="signal peptide" evidence="6">
    <location>
        <begin position="1"/>
        <end position="17"/>
    </location>
</feature>
<dbReference type="Gene3D" id="3.40.50.1980">
    <property type="entry name" value="Nitrogenase molybdenum iron protein domain"/>
    <property type="match status" value="2"/>
</dbReference>
<dbReference type="InterPro" id="IPR033870">
    <property type="entry name" value="FatB"/>
</dbReference>
<evidence type="ECO:0000256" key="6">
    <source>
        <dbReference type="SAM" id="SignalP"/>
    </source>
</evidence>
<dbReference type="SUPFAM" id="SSF53807">
    <property type="entry name" value="Helical backbone' metal receptor"/>
    <property type="match status" value="1"/>
</dbReference>
<dbReference type="PROSITE" id="PS51257">
    <property type="entry name" value="PROKAR_LIPOPROTEIN"/>
    <property type="match status" value="1"/>
</dbReference>
<dbReference type="GO" id="GO:1901678">
    <property type="term" value="P:iron coordination entity transport"/>
    <property type="evidence" value="ECO:0007669"/>
    <property type="project" value="UniProtKB-ARBA"/>
</dbReference>
<feature type="compositionally biased region" description="Basic and acidic residues" evidence="5">
    <location>
        <begin position="26"/>
        <end position="66"/>
    </location>
</feature>
<dbReference type="CDD" id="cd01140">
    <property type="entry name" value="FatB"/>
    <property type="match status" value="1"/>
</dbReference>
<evidence type="ECO:0000256" key="3">
    <source>
        <dbReference type="ARBA" id="ARBA00022448"/>
    </source>
</evidence>
<accession>A0A2K4FDH6</accession>
<dbReference type="RefSeq" id="WP_103370805.1">
    <property type="nucleotide sequence ID" value="NZ_CBCRVO010000001.1"/>
</dbReference>
<dbReference type="GeneID" id="98296964"/>
<evidence type="ECO:0000256" key="1">
    <source>
        <dbReference type="ARBA" id="ARBA00004196"/>
    </source>
</evidence>
<evidence type="ECO:0000313" key="8">
    <source>
        <dbReference type="EMBL" id="POA09410.1"/>
    </source>
</evidence>
<evidence type="ECO:0000256" key="4">
    <source>
        <dbReference type="ARBA" id="ARBA00022729"/>
    </source>
</evidence>
<comment type="caution">
    <text evidence="8">The sequence shown here is derived from an EMBL/GenBank/DDBJ whole genome shotgun (WGS) entry which is preliminary data.</text>
</comment>
<evidence type="ECO:0000256" key="5">
    <source>
        <dbReference type="SAM" id="MobiDB-lite"/>
    </source>
</evidence>
<dbReference type="Proteomes" id="UP000242712">
    <property type="component" value="Unassembled WGS sequence"/>
</dbReference>
<dbReference type="GO" id="GO:0030288">
    <property type="term" value="C:outer membrane-bounded periplasmic space"/>
    <property type="evidence" value="ECO:0007669"/>
    <property type="project" value="TreeGrafter"/>
</dbReference>
<keyword evidence="4 6" id="KW-0732">Signal</keyword>
<evidence type="ECO:0000259" key="7">
    <source>
        <dbReference type="PROSITE" id="PS50983"/>
    </source>
</evidence>
<organism evidence="8 9">
    <name type="scientific">Staphylococcus argensis</name>
    <dbReference type="NCBI Taxonomy" id="1607738"/>
    <lineage>
        <taxon>Bacteria</taxon>
        <taxon>Bacillati</taxon>
        <taxon>Bacillota</taxon>
        <taxon>Bacilli</taxon>
        <taxon>Bacillales</taxon>
        <taxon>Staphylococcaceae</taxon>
        <taxon>Staphylococcus</taxon>
    </lineage>
</organism>
<keyword evidence="9" id="KW-1185">Reference proteome</keyword>
<sequence>MKKFTIFLLISLMFVLAACGNQGDSNKGKDSSSKGDKDTVTIHNQFEARGDKKDGSDAKKVDDKVSVPKNPKRAVVLDYGALDTIKELGLEDKVKGVPKGEGGKTLPDFLKEFKDDKYINTGNLKEINFDKVAEAKPDVIYISGRAASQQNLDEFKKAAPDAKIVYVGADDNNELQSLKDNTLNIGKIYDKEDEAKKLNKKLDDKVADVKKHTKDMKDDKSMFLLVNEGELSTFGPKARFGSLIFDTLGFTPADKDVKASTHGQNVSNEYINEKNPSIIFAMDRGQAIGGKATAKKALNNDVLKDVKANKEDQVYELDPKLWYFSSGSTSTTALKQIEELEKALK</sequence>
<feature type="domain" description="Fe/B12 periplasmic-binding" evidence="7">
    <location>
        <begin position="73"/>
        <end position="345"/>
    </location>
</feature>
<dbReference type="InterPro" id="IPR002491">
    <property type="entry name" value="ABC_transptr_periplasmic_BD"/>
</dbReference>
<dbReference type="PANTHER" id="PTHR30532:SF28">
    <property type="entry name" value="PETROBACTIN-BINDING PROTEIN YCLQ"/>
    <property type="match status" value="1"/>
</dbReference>
<feature type="chain" id="PRO_5038464340" evidence="6">
    <location>
        <begin position="18"/>
        <end position="345"/>
    </location>
</feature>